<dbReference type="OrthoDB" id="1707680at2759"/>
<sequence>MYYFDGGPPFLHKSDQNLNTSRFTERDRTMGTNLQGYHLLWLDLLIFSQLQFTAPEYNV</sequence>
<gene>
    <name evidence="1" type="ORF">H5410_000323</name>
</gene>
<evidence type="ECO:0000313" key="1">
    <source>
        <dbReference type="EMBL" id="KAG5628606.1"/>
    </source>
</evidence>
<organism evidence="1 2">
    <name type="scientific">Solanum commersonii</name>
    <name type="common">Commerson's wild potato</name>
    <name type="synonym">Commerson's nightshade</name>
    <dbReference type="NCBI Taxonomy" id="4109"/>
    <lineage>
        <taxon>Eukaryota</taxon>
        <taxon>Viridiplantae</taxon>
        <taxon>Streptophyta</taxon>
        <taxon>Embryophyta</taxon>
        <taxon>Tracheophyta</taxon>
        <taxon>Spermatophyta</taxon>
        <taxon>Magnoliopsida</taxon>
        <taxon>eudicotyledons</taxon>
        <taxon>Gunneridae</taxon>
        <taxon>Pentapetalae</taxon>
        <taxon>asterids</taxon>
        <taxon>lamiids</taxon>
        <taxon>Solanales</taxon>
        <taxon>Solanaceae</taxon>
        <taxon>Solanoideae</taxon>
        <taxon>Solaneae</taxon>
        <taxon>Solanum</taxon>
    </lineage>
</organism>
<evidence type="ECO:0000313" key="2">
    <source>
        <dbReference type="Proteomes" id="UP000824120"/>
    </source>
</evidence>
<dbReference type="EMBL" id="JACXVP010000001">
    <property type="protein sequence ID" value="KAG5628606.1"/>
    <property type="molecule type" value="Genomic_DNA"/>
</dbReference>
<name>A0A9J6AVP8_SOLCO</name>
<reference evidence="1 2" key="1">
    <citation type="submission" date="2020-09" db="EMBL/GenBank/DDBJ databases">
        <title>De no assembly of potato wild relative species, Solanum commersonii.</title>
        <authorList>
            <person name="Cho K."/>
        </authorList>
    </citation>
    <scope>NUCLEOTIDE SEQUENCE [LARGE SCALE GENOMIC DNA]</scope>
    <source>
        <strain evidence="1">LZ3.2</strain>
        <tissue evidence="1">Leaf</tissue>
    </source>
</reference>
<dbReference type="AlphaFoldDB" id="A0A9J6AVP8"/>
<accession>A0A9J6AVP8</accession>
<dbReference type="Proteomes" id="UP000824120">
    <property type="component" value="Chromosome 1"/>
</dbReference>
<keyword evidence="2" id="KW-1185">Reference proteome</keyword>
<proteinExistence type="predicted"/>
<protein>
    <submittedName>
        <fullName evidence="1">Uncharacterized protein</fullName>
    </submittedName>
</protein>
<comment type="caution">
    <text evidence="1">The sequence shown here is derived from an EMBL/GenBank/DDBJ whole genome shotgun (WGS) entry which is preliminary data.</text>
</comment>